<dbReference type="Proteomes" id="UP000483820">
    <property type="component" value="Chromosome V"/>
</dbReference>
<dbReference type="InterPro" id="IPR003165">
    <property type="entry name" value="Piwi"/>
</dbReference>
<evidence type="ECO:0000256" key="1">
    <source>
        <dbReference type="SAM" id="MobiDB-lite"/>
    </source>
</evidence>
<dbReference type="PANTHER" id="PTHR22891">
    <property type="entry name" value="EUKARYOTIC TRANSLATION INITIATION FACTOR 2C"/>
    <property type="match status" value="1"/>
</dbReference>
<dbReference type="KEGG" id="crq:GCK72_016870"/>
<sequence>MTNSELKFYTHHLDPNMKWFPRPGEKCSGDYYVDKVMLLVNWFKFTKKIYDREYYEYIVEMKKEKRVKNKKTGQTTIKTTEIPILDRPKLFWQHLRYEQSKNPFDIEDYVFDDKDIVYSIHRNETGMNSVMPDPENPNITYILRIQYMGPFRLHFSREDPAKDDLANRSYKFLKAVMTQKVRCAPYMGNEVAIEFAKNFVYEGNSILRIPESFHDPSKFDYSLEIAPRIEAWFGIYIAVKELFDGEPVLNFAIIDKLFYNAPKMSLLDYILLIVDPETQNDERRNRRKQQLRNENLRVSPFQARQIEKWVENLKLKCCEVWDERLNRMTERHLTFLRLSEYNAKEQTIPIPRGRAKNAPIDNVPLSRIYKNNRKEIHFPLLPLAIVKSGNREYSVPLEHLEIHEKPSRYKNMIDHAMKYKFLKQTTRKPHIYKEETIKMLEDLGFSDGELNFVERFELCSELKMISLMGKVLKEPNLVNKENKKISMTPVIRGFQEKQLNVVPEKELCCALFVLRAEDEKEPCVSEEDASLFYKTLIDGCEFRSIRIGTHDNSDARSLLYDPEAKRYGFYKEVPLQYGAANFHAAANDAKSMFDRLLDKDQKILLFIVISERSLNAYGYIKEFCDVTLGVASQHITAETVLKALHQMRPESGVKSKRIFYQIALKINGKLGGVNQELDWSENGEMTVEEKEERRKAPLRMYVGIDVTHPTAGSGIDFSIAGIVASINPGGTVYRNMIVTQEECRPGERPMAHGRERTDILEGKFVQLLRIFAENNNNRIPAHIVVYRDGVSDSEMLRVSHDELKSLKSEVNVFLSERHLNEPEPKYTFIVIQKRHKTRIHRKIEEKRPETEEEAKRWDDDMKESENTGYVNPSSGTTVDKTIVSKYKFDFFLASHHGDLGTSRPGHYTVMHDSMGMTKDNIYKMTYELAFLSARCRKPISLPAPVHYAHLSCEKAKELYRSFKEHIIPGLQNKTPSRQVIERYLQTNGDYPGMSFT</sequence>
<dbReference type="InterPro" id="IPR036085">
    <property type="entry name" value="PAZ_dom_sf"/>
</dbReference>
<dbReference type="AlphaFoldDB" id="A0A6A5G6K6"/>
<feature type="region of interest" description="Disordered" evidence="1">
    <location>
        <begin position="844"/>
        <end position="873"/>
    </location>
</feature>
<proteinExistence type="predicted"/>
<dbReference type="GeneID" id="9810874"/>
<reference evidence="3 4" key="1">
    <citation type="submission" date="2019-12" db="EMBL/GenBank/DDBJ databases">
        <title>Chromosome-level assembly of the Caenorhabditis remanei genome.</title>
        <authorList>
            <person name="Teterina A.A."/>
            <person name="Willis J.H."/>
            <person name="Phillips P.C."/>
        </authorList>
    </citation>
    <scope>NUCLEOTIDE SEQUENCE [LARGE SCALE GENOMIC DNA]</scope>
    <source>
        <strain evidence="3 4">PX506</strain>
        <tissue evidence="3">Whole organism</tissue>
    </source>
</reference>
<organism evidence="3 4">
    <name type="scientific">Caenorhabditis remanei</name>
    <name type="common">Caenorhabditis vulgaris</name>
    <dbReference type="NCBI Taxonomy" id="31234"/>
    <lineage>
        <taxon>Eukaryota</taxon>
        <taxon>Metazoa</taxon>
        <taxon>Ecdysozoa</taxon>
        <taxon>Nematoda</taxon>
        <taxon>Chromadorea</taxon>
        <taxon>Rhabditida</taxon>
        <taxon>Rhabditina</taxon>
        <taxon>Rhabditomorpha</taxon>
        <taxon>Rhabditoidea</taxon>
        <taxon>Rhabditidae</taxon>
        <taxon>Peloderinae</taxon>
        <taxon>Caenorhabditis</taxon>
    </lineage>
</organism>
<dbReference type="RefSeq" id="XP_053580657.1">
    <property type="nucleotide sequence ID" value="XM_053731744.1"/>
</dbReference>
<dbReference type="SUPFAM" id="SSF101690">
    <property type="entry name" value="PAZ domain"/>
    <property type="match status" value="1"/>
</dbReference>
<accession>A0A6A5G6K6</accession>
<dbReference type="Pfam" id="PF02171">
    <property type="entry name" value="Piwi"/>
    <property type="match status" value="1"/>
</dbReference>
<evidence type="ECO:0000313" key="3">
    <source>
        <dbReference type="EMBL" id="KAF1750322.1"/>
    </source>
</evidence>
<dbReference type="EMBL" id="WUAV01000005">
    <property type="protein sequence ID" value="KAF1750322.1"/>
    <property type="molecule type" value="Genomic_DNA"/>
</dbReference>
<dbReference type="PROSITE" id="PS50822">
    <property type="entry name" value="PIWI"/>
    <property type="match status" value="1"/>
</dbReference>
<dbReference type="InterPro" id="IPR036397">
    <property type="entry name" value="RNaseH_sf"/>
</dbReference>
<dbReference type="SMART" id="SM00950">
    <property type="entry name" value="Piwi"/>
    <property type="match status" value="1"/>
</dbReference>
<dbReference type="SUPFAM" id="SSF53098">
    <property type="entry name" value="Ribonuclease H-like"/>
    <property type="match status" value="1"/>
</dbReference>
<feature type="compositionally biased region" description="Basic and acidic residues" evidence="1">
    <location>
        <begin position="844"/>
        <end position="865"/>
    </location>
</feature>
<comment type="caution">
    <text evidence="3">The sequence shown here is derived from an EMBL/GenBank/DDBJ whole genome shotgun (WGS) entry which is preliminary data.</text>
</comment>
<protein>
    <recommendedName>
        <fullName evidence="2">Piwi domain-containing protein</fullName>
    </recommendedName>
</protein>
<dbReference type="Gene3D" id="3.40.50.2300">
    <property type="match status" value="1"/>
</dbReference>
<feature type="domain" description="Piwi" evidence="2">
    <location>
        <begin position="604"/>
        <end position="960"/>
    </location>
</feature>
<dbReference type="CTD" id="9810874"/>
<evidence type="ECO:0000313" key="4">
    <source>
        <dbReference type="Proteomes" id="UP000483820"/>
    </source>
</evidence>
<name>A0A6A5G6K6_CAERE</name>
<evidence type="ECO:0000259" key="2">
    <source>
        <dbReference type="PROSITE" id="PS50822"/>
    </source>
</evidence>
<dbReference type="Gene3D" id="3.30.420.10">
    <property type="entry name" value="Ribonuclease H-like superfamily/Ribonuclease H"/>
    <property type="match status" value="1"/>
</dbReference>
<dbReference type="GO" id="GO:0003676">
    <property type="term" value="F:nucleic acid binding"/>
    <property type="evidence" value="ECO:0007669"/>
    <property type="project" value="InterPro"/>
</dbReference>
<gene>
    <name evidence="3" type="ORF">GCK72_016870</name>
</gene>
<dbReference type="InterPro" id="IPR012337">
    <property type="entry name" value="RNaseH-like_sf"/>
</dbReference>